<name>A0A1G6MXQ8_9MICO</name>
<protein>
    <submittedName>
        <fullName evidence="1">Conserved hypothetical phage tail region protein</fullName>
    </submittedName>
</protein>
<dbReference type="PANTHER" id="PTHR38009:SF1">
    <property type="entry name" value="CONSERVED HYPOTHETICAL PHAGE TAIL PROTEIN"/>
    <property type="match status" value="1"/>
</dbReference>
<dbReference type="Pfam" id="PF06841">
    <property type="entry name" value="Phage_T4_gp19"/>
    <property type="match status" value="1"/>
</dbReference>
<dbReference type="InterPro" id="IPR011747">
    <property type="entry name" value="CHP02241"/>
</dbReference>
<accession>A0A1G6MXQ8</accession>
<keyword evidence="2" id="KW-1185">Reference proteome</keyword>
<organism evidence="1 2">
    <name type="scientific">Sanguibacter gelidistatuariae</name>
    <dbReference type="NCBI Taxonomy" id="1814289"/>
    <lineage>
        <taxon>Bacteria</taxon>
        <taxon>Bacillati</taxon>
        <taxon>Actinomycetota</taxon>
        <taxon>Actinomycetes</taxon>
        <taxon>Micrococcales</taxon>
        <taxon>Sanguibacteraceae</taxon>
        <taxon>Sanguibacter</taxon>
    </lineage>
</organism>
<dbReference type="STRING" id="1814289.SAMN05216410_2000"/>
<dbReference type="Proteomes" id="UP000199039">
    <property type="component" value="Unassembled WGS sequence"/>
</dbReference>
<sequence>MAVGLFTNDPIIAQNFFLEIDGAVISSLMSVSGLDIEVTVSASKQSGSGGAQEEIKSLGATTAAPALNLTRVAPLDSPSDKMWMWFNDIRGAGLVATDRAGGRKNGSIVLYDSARTEVARFNFFNSWPSKISTDQLSVDSTEVVKETITLQCERLERVK</sequence>
<evidence type="ECO:0000313" key="2">
    <source>
        <dbReference type="Proteomes" id="UP000199039"/>
    </source>
</evidence>
<dbReference type="InterPro" id="IPR010667">
    <property type="entry name" value="Phage_T4_Gp19"/>
</dbReference>
<dbReference type="OrthoDB" id="9790161at2"/>
<proteinExistence type="predicted"/>
<dbReference type="AlphaFoldDB" id="A0A1G6MXQ8"/>
<dbReference type="RefSeq" id="WP_093182867.1">
    <property type="nucleotide sequence ID" value="NZ_FMYH01000003.1"/>
</dbReference>
<gene>
    <name evidence="1" type="ORF">SAMN05216410_2000</name>
</gene>
<dbReference type="GO" id="GO:0005198">
    <property type="term" value="F:structural molecule activity"/>
    <property type="evidence" value="ECO:0007669"/>
    <property type="project" value="InterPro"/>
</dbReference>
<reference evidence="1 2" key="1">
    <citation type="submission" date="2016-09" db="EMBL/GenBank/DDBJ databases">
        <authorList>
            <person name="Capua I."/>
            <person name="De Benedictis P."/>
            <person name="Joannis T."/>
            <person name="Lombin L.H."/>
            <person name="Cattoli G."/>
        </authorList>
    </citation>
    <scope>NUCLEOTIDE SEQUENCE [LARGE SCALE GENOMIC DNA]</scope>
    <source>
        <strain evidence="1 2">ISLP-3</strain>
    </source>
</reference>
<dbReference type="PANTHER" id="PTHR38009">
    <property type="entry name" value="CONSERVED HYPOTHETICAL PHAGE TAIL PROTEIN"/>
    <property type="match status" value="1"/>
</dbReference>
<evidence type="ECO:0000313" key="1">
    <source>
        <dbReference type="EMBL" id="SDC60332.1"/>
    </source>
</evidence>
<dbReference type="NCBIfam" id="TIGR02241">
    <property type="entry name" value="conserved hypothetical phage tail region protein"/>
    <property type="match status" value="1"/>
</dbReference>
<dbReference type="EMBL" id="FMYH01000003">
    <property type="protein sequence ID" value="SDC60332.1"/>
    <property type="molecule type" value="Genomic_DNA"/>
</dbReference>